<gene>
    <name evidence="3" type="ORF">DGYR_LOCUS7830</name>
</gene>
<organism evidence="3 4">
    <name type="scientific">Dimorphilus gyrociliatus</name>
    <dbReference type="NCBI Taxonomy" id="2664684"/>
    <lineage>
        <taxon>Eukaryota</taxon>
        <taxon>Metazoa</taxon>
        <taxon>Spiralia</taxon>
        <taxon>Lophotrochozoa</taxon>
        <taxon>Annelida</taxon>
        <taxon>Polychaeta</taxon>
        <taxon>Polychaeta incertae sedis</taxon>
        <taxon>Dinophilidae</taxon>
        <taxon>Dimorphilus</taxon>
    </lineage>
</organism>
<feature type="compositionally biased region" description="Low complexity" evidence="1">
    <location>
        <begin position="183"/>
        <end position="200"/>
    </location>
</feature>
<dbReference type="Proteomes" id="UP000549394">
    <property type="component" value="Unassembled WGS sequence"/>
</dbReference>
<protein>
    <submittedName>
        <fullName evidence="3">DgyrCDS8219</fullName>
    </submittedName>
</protein>
<dbReference type="GO" id="GO:0099078">
    <property type="term" value="C:BORC complex"/>
    <property type="evidence" value="ECO:0007669"/>
    <property type="project" value="TreeGrafter"/>
</dbReference>
<evidence type="ECO:0000259" key="2">
    <source>
        <dbReference type="Pfam" id="PF10157"/>
    </source>
</evidence>
<dbReference type="PANTHER" id="PTHR13440">
    <property type="entry name" value="BLOC-1 RELATED COMPLEX SUBUNIT 6"/>
    <property type="match status" value="1"/>
</dbReference>
<feature type="compositionally biased region" description="Low complexity" evidence="1">
    <location>
        <begin position="127"/>
        <end position="138"/>
    </location>
</feature>
<comment type="caution">
    <text evidence="3">The sequence shown here is derived from an EMBL/GenBank/DDBJ whole genome shotgun (WGS) entry which is preliminary data.</text>
</comment>
<evidence type="ECO:0000313" key="4">
    <source>
        <dbReference type="Proteomes" id="UP000549394"/>
    </source>
</evidence>
<dbReference type="PANTHER" id="PTHR13440:SF7">
    <property type="entry name" value="BLOC-1 RELATED COMPLEX SUBUNIT 6"/>
    <property type="match status" value="1"/>
</dbReference>
<feature type="region of interest" description="Disordered" evidence="1">
    <location>
        <begin position="183"/>
        <end position="205"/>
    </location>
</feature>
<dbReference type="GO" id="GO:0032418">
    <property type="term" value="P:lysosome localization"/>
    <property type="evidence" value="ECO:0007669"/>
    <property type="project" value="TreeGrafter"/>
</dbReference>
<proteinExistence type="predicted"/>
<feature type="compositionally biased region" description="Basic and acidic residues" evidence="1">
    <location>
        <begin position="53"/>
        <end position="64"/>
    </location>
</feature>
<feature type="region of interest" description="Disordered" evidence="1">
    <location>
        <begin position="104"/>
        <end position="138"/>
    </location>
</feature>
<feature type="domain" description="BLOC-1-related complex subunit 6 C-terminal helix" evidence="2">
    <location>
        <begin position="209"/>
        <end position="308"/>
    </location>
</feature>
<feature type="compositionally biased region" description="Basic and acidic residues" evidence="1">
    <location>
        <begin position="73"/>
        <end position="86"/>
    </location>
</feature>
<accession>A0A7I8VV44</accession>
<dbReference type="InterPro" id="IPR019314">
    <property type="entry name" value="BORCS6"/>
</dbReference>
<evidence type="ECO:0000256" key="1">
    <source>
        <dbReference type="SAM" id="MobiDB-lite"/>
    </source>
</evidence>
<dbReference type="InterPro" id="IPR046465">
    <property type="entry name" value="BORCS6_C"/>
</dbReference>
<reference evidence="3 4" key="1">
    <citation type="submission" date="2020-08" db="EMBL/GenBank/DDBJ databases">
        <authorList>
            <person name="Hejnol A."/>
        </authorList>
    </citation>
    <scope>NUCLEOTIDE SEQUENCE [LARGE SCALE GENOMIC DNA]</scope>
</reference>
<feature type="compositionally biased region" description="Polar residues" evidence="1">
    <location>
        <begin position="108"/>
        <end position="117"/>
    </location>
</feature>
<feature type="compositionally biased region" description="Basic and acidic residues" evidence="1">
    <location>
        <begin position="1"/>
        <end position="22"/>
    </location>
</feature>
<keyword evidence="4" id="KW-1185">Reference proteome</keyword>
<dbReference type="EMBL" id="CAJFCJ010000010">
    <property type="protein sequence ID" value="CAD5119622.1"/>
    <property type="molecule type" value="Genomic_DNA"/>
</dbReference>
<feature type="region of interest" description="Disordered" evidence="1">
    <location>
        <begin position="1"/>
        <end position="88"/>
    </location>
</feature>
<evidence type="ECO:0000313" key="3">
    <source>
        <dbReference type="EMBL" id="CAD5119622.1"/>
    </source>
</evidence>
<name>A0A7I8VV44_9ANNE</name>
<dbReference type="AlphaFoldDB" id="A0A7I8VV44"/>
<dbReference type="OrthoDB" id="21270at2759"/>
<sequence>MADSGEKVERENESVAEDKEIKNASLSEDFDKDTASNMAEIIDDNQDNLNVDKQVKFDSSESIDRSPNSILSDDLKNSEGIEKTQESLKTSVENLKRTVAMMKEQPDQFESPQQPTKDSPKDHLKRNSSFSSNTTASSLRELEECLKSSDTPLDMHGTLERDGEVMTFVAEGLTDLVRLSSATPSSLSSASGWSGVSRSPTLHSPETLPPVDVKALFEIENSAHKIAASVGKMMDSMAANLHLMSSVTTSCIDAYKEGVDRTCDSVDASIKTMYALMAKCEELSKSMQPVYKLSNEMKEVKRLLELFENQVNKGMAIDS</sequence>
<dbReference type="Pfam" id="PF10157">
    <property type="entry name" value="BORCS6"/>
    <property type="match status" value="1"/>
</dbReference>